<gene>
    <name evidence="1" type="ORF">FUSPEROL_02045</name>
</gene>
<evidence type="ECO:0008006" key="3">
    <source>
        <dbReference type="Google" id="ProtNLM"/>
    </source>
</evidence>
<dbReference type="SUPFAM" id="SSF53098">
    <property type="entry name" value="Ribonuclease H-like"/>
    <property type="match status" value="1"/>
</dbReference>
<dbReference type="Gene3D" id="3.30.420.10">
    <property type="entry name" value="Ribonuclease H-like superfamily/Ribonuclease H"/>
    <property type="match status" value="1"/>
</dbReference>
<dbReference type="GO" id="GO:0003676">
    <property type="term" value="F:nucleic acid binding"/>
    <property type="evidence" value="ECO:0007669"/>
    <property type="project" value="InterPro"/>
</dbReference>
<dbReference type="OrthoDB" id="88240at2"/>
<comment type="caution">
    <text evidence="1">The sequence shown here is derived from an EMBL/GenBank/DDBJ whole genome shotgun (WGS) entry which is preliminary data.</text>
</comment>
<evidence type="ECO:0000313" key="2">
    <source>
        <dbReference type="Proteomes" id="UP000003748"/>
    </source>
</evidence>
<accession>D4CX84</accession>
<dbReference type="EMBL" id="ACJY01000099">
    <property type="protein sequence ID" value="EFE86004.1"/>
    <property type="molecule type" value="Genomic_DNA"/>
</dbReference>
<evidence type="ECO:0000313" key="1">
    <source>
        <dbReference type="EMBL" id="EFE86004.1"/>
    </source>
</evidence>
<dbReference type="eggNOG" id="ENOG5033S0B">
    <property type="taxonomic scope" value="Bacteria"/>
</dbReference>
<dbReference type="AlphaFoldDB" id="D4CX84"/>
<proteinExistence type="predicted"/>
<organism evidence="1 2">
    <name type="scientific">Fusobacterium periodonticum ATCC 33693</name>
    <dbReference type="NCBI Taxonomy" id="546275"/>
    <lineage>
        <taxon>Bacteria</taxon>
        <taxon>Fusobacteriati</taxon>
        <taxon>Fusobacteriota</taxon>
        <taxon>Fusobacteriia</taxon>
        <taxon>Fusobacteriales</taxon>
        <taxon>Fusobacteriaceae</taxon>
        <taxon>Fusobacterium</taxon>
    </lineage>
</organism>
<name>D4CX84_9FUSO</name>
<dbReference type="InterPro" id="IPR012337">
    <property type="entry name" value="RNaseH-like_sf"/>
</dbReference>
<sequence length="257" mass="29787">MGKKIDVNEIVNKRFKNKNDEEFYVIKYLFKEKNNYCYDIEFIETKNIQMATLNQIRKGTCIDIVQRKKMKRIQEELRLKERNRLVKQPKNQVSIPSNIKNINVLSIDLATRSVGIAYSCKGKIVRWKTIKADLEDFRERGYLIVNEIVNVLETSKKIKGAAIDLVVIEDVYLGLNSSILSILSEIRGMLTYNLKKLNIGLLLVPAVFWKNKFNNLPLERKEQKEFMMNKFSEFTGKIADSDDVADAYMMLKACLGG</sequence>
<dbReference type="STRING" id="546275.FUSPEROL_02045"/>
<dbReference type="HOGENOM" id="CLU_1052741_0_0_0"/>
<dbReference type="Proteomes" id="UP000003748">
    <property type="component" value="Unassembled WGS sequence"/>
</dbReference>
<dbReference type="RefSeq" id="WP_005974679.1">
    <property type="nucleotide sequence ID" value="NZ_GG665898.1"/>
</dbReference>
<reference evidence="1 2" key="1">
    <citation type="submission" date="2010-02" db="EMBL/GenBank/DDBJ databases">
        <authorList>
            <person name="Weinstock G."/>
            <person name="Sodergren E."/>
            <person name="Clifton S."/>
            <person name="Fulton L."/>
            <person name="Fulton B."/>
            <person name="Courtney L."/>
            <person name="Fronick C."/>
            <person name="Harrison M."/>
            <person name="Strong C."/>
            <person name="Farmer C."/>
            <person name="Delahaunty K."/>
            <person name="Markovic C."/>
            <person name="Hall O."/>
            <person name="Minx P."/>
            <person name="Tomlinson C."/>
            <person name="Mitreva M."/>
            <person name="Nelson J."/>
            <person name="Hou S."/>
            <person name="Wollam A."/>
            <person name="Pepin K.H."/>
            <person name="Johnson M."/>
            <person name="Bhonagiri V."/>
            <person name="Zhang X."/>
            <person name="Suruliraj S."/>
            <person name="Warren W."/>
            <person name="Chinwalla A."/>
            <person name="Mardis E.R."/>
            <person name="Wilson R.K."/>
        </authorList>
    </citation>
    <scope>NUCLEOTIDE SEQUENCE [LARGE SCALE GENOMIC DNA]</scope>
    <source>
        <strain evidence="1 2">ATCC 33693</strain>
    </source>
</reference>
<dbReference type="InterPro" id="IPR036397">
    <property type="entry name" value="RNaseH_sf"/>
</dbReference>
<dbReference type="GeneID" id="78420229"/>
<protein>
    <recommendedName>
        <fullName evidence="3">Holliday junction resolvase RuvC</fullName>
    </recommendedName>
</protein>